<feature type="compositionally biased region" description="Polar residues" evidence="5">
    <location>
        <begin position="149"/>
        <end position="159"/>
    </location>
</feature>
<gene>
    <name evidence="6" type="ORF">HETSPECPRED_003780</name>
</gene>
<feature type="compositionally biased region" description="Pro residues" evidence="5">
    <location>
        <begin position="56"/>
        <end position="82"/>
    </location>
</feature>
<protein>
    <submittedName>
        <fullName evidence="6">Uncharacterized protein</fullName>
    </submittedName>
</protein>
<feature type="region of interest" description="Disordered" evidence="5">
    <location>
        <begin position="251"/>
        <end position="341"/>
    </location>
</feature>
<evidence type="ECO:0000256" key="1">
    <source>
        <dbReference type="ARBA" id="ARBA00004123"/>
    </source>
</evidence>
<dbReference type="GO" id="GO:0006367">
    <property type="term" value="P:transcription initiation at RNA polymerase II promoter"/>
    <property type="evidence" value="ECO:0007669"/>
    <property type="project" value="InterPro"/>
</dbReference>
<dbReference type="PANTHER" id="PTHR12694:SF8">
    <property type="entry name" value="TRANSCRIPTION INITIATION FACTOR IIA SUBUNIT 1"/>
    <property type="match status" value="1"/>
</dbReference>
<comment type="similarity">
    <text evidence="2">Belongs to the TFIIA subunit 1 family.</text>
</comment>
<keyword evidence="7" id="KW-1185">Reference proteome</keyword>
<dbReference type="InterPro" id="IPR004855">
    <property type="entry name" value="TFIIA_asu/bsu"/>
</dbReference>
<feature type="compositionally biased region" description="Low complexity" evidence="5">
    <location>
        <begin position="130"/>
        <end position="140"/>
    </location>
</feature>
<dbReference type="Gene3D" id="1.10.287.100">
    <property type="match status" value="1"/>
</dbReference>
<accession>A0A8H3FAK3</accession>
<evidence type="ECO:0000313" key="7">
    <source>
        <dbReference type="Proteomes" id="UP000664521"/>
    </source>
</evidence>
<feature type="compositionally biased region" description="Polar residues" evidence="5">
    <location>
        <begin position="83"/>
        <end position="94"/>
    </location>
</feature>
<dbReference type="InterPro" id="IPR009088">
    <property type="entry name" value="TFIIA_b-brl"/>
</dbReference>
<dbReference type="SMART" id="SM01371">
    <property type="entry name" value="TFIIA"/>
    <property type="match status" value="1"/>
</dbReference>
<dbReference type="GO" id="GO:0005672">
    <property type="term" value="C:transcription factor TFIIA complex"/>
    <property type="evidence" value="ECO:0007669"/>
    <property type="project" value="InterPro"/>
</dbReference>
<keyword evidence="4" id="KW-0539">Nucleus</keyword>
<feature type="compositionally biased region" description="Basic and acidic residues" evidence="5">
    <location>
        <begin position="182"/>
        <end position="192"/>
    </location>
</feature>
<dbReference type="Pfam" id="PF03153">
    <property type="entry name" value="TFIIA"/>
    <property type="match status" value="1"/>
</dbReference>
<evidence type="ECO:0000256" key="5">
    <source>
        <dbReference type="SAM" id="MobiDB-lite"/>
    </source>
</evidence>
<feature type="compositionally biased region" description="Low complexity" evidence="5">
    <location>
        <begin position="194"/>
        <end position="209"/>
    </location>
</feature>
<feature type="compositionally biased region" description="Acidic residues" evidence="5">
    <location>
        <begin position="311"/>
        <end position="341"/>
    </location>
</feature>
<comment type="subcellular location">
    <subcellularLocation>
        <location evidence="1">Nucleus</location>
    </subcellularLocation>
</comment>
<evidence type="ECO:0000256" key="3">
    <source>
        <dbReference type="ARBA" id="ARBA00023163"/>
    </source>
</evidence>
<keyword evidence="3" id="KW-0804">Transcription</keyword>
<name>A0A8H3FAK3_9LECA</name>
<dbReference type="OrthoDB" id="6275927at2759"/>
<reference evidence="6" key="1">
    <citation type="submission" date="2021-03" db="EMBL/GenBank/DDBJ databases">
        <authorList>
            <person name="Tagirdzhanova G."/>
        </authorList>
    </citation>
    <scope>NUCLEOTIDE SEQUENCE</scope>
</reference>
<feature type="region of interest" description="Disordered" evidence="5">
    <location>
        <begin position="50"/>
        <end position="222"/>
    </location>
</feature>
<dbReference type="SUPFAM" id="SSF50784">
    <property type="entry name" value="Transcription factor IIA (TFIIA), beta-barrel domain"/>
    <property type="match status" value="1"/>
</dbReference>
<evidence type="ECO:0000313" key="6">
    <source>
        <dbReference type="EMBL" id="CAF9918523.1"/>
    </source>
</evidence>
<dbReference type="EMBL" id="CAJPDS010000022">
    <property type="protein sequence ID" value="CAF9918523.1"/>
    <property type="molecule type" value="Genomic_DNA"/>
</dbReference>
<dbReference type="Proteomes" id="UP000664521">
    <property type="component" value="Unassembled WGS sequence"/>
</dbReference>
<feature type="compositionally biased region" description="Basic and acidic residues" evidence="5">
    <location>
        <begin position="301"/>
        <end position="310"/>
    </location>
</feature>
<dbReference type="Gene3D" id="2.30.18.10">
    <property type="entry name" value="Transcription factor IIA (TFIIA), beta-barrel domain"/>
    <property type="match status" value="1"/>
</dbReference>
<evidence type="ECO:0000256" key="4">
    <source>
        <dbReference type="ARBA" id="ARBA00023242"/>
    </source>
</evidence>
<comment type="caution">
    <text evidence="6">The sequence shown here is derived from an EMBL/GenBank/DDBJ whole genome shotgun (WGS) entry which is preliminary data.</text>
</comment>
<organism evidence="6 7">
    <name type="scientific">Heterodermia speciosa</name>
    <dbReference type="NCBI Taxonomy" id="116794"/>
    <lineage>
        <taxon>Eukaryota</taxon>
        <taxon>Fungi</taxon>
        <taxon>Dikarya</taxon>
        <taxon>Ascomycota</taxon>
        <taxon>Pezizomycotina</taxon>
        <taxon>Lecanoromycetes</taxon>
        <taxon>OSLEUM clade</taxon>
        <taxon>Lecanoromycetidae</taxon>
        <taxon>Caliciales</taxon>
        <taxon>Physciaceae</taxon>
        <taxon>Heterodermia</taxon>
    </lineage>
</organism>
<sequence>MSNQVVGSVIKKAIDDIIDAAQVMFEEDGISQETVKELRELWQDKCSAKRTASFPWDPPPVPPAPQPMIQPTPVPSNVPTPQPIQSAATPQHSVPNGAASGPRIKSEPGTDVYQVPQYSGYEPNYSNNEAQQRAAAAMRQKFGADADFQVQQLQRQSGDPHQAQRPAPHPGNIQLPPQLSEQQRREYAERQRQHMQNMRQSQQAQQRSAVGNGQTDGADDWATMVAQHRAYASANPNASYEADMTFRELSKQANRAMEGGGIMMPLSERPEPSSSLARVESLKPKRRPGIAQLDGLDSDDETKGGIKPESDLDDDEDAINSDLDDPEDDAVGEDRDDEDETEIMACTYDKVARVKNKWKCTLKDGILNTGSRE</sequence>
<dbReference type="SUPFAM" id="SSF47396">
    <property type="entry name" value="Transcription factor IIA (TFIIA), alpha-helical domain"/>
    <property type="match status" value="1"/>
</dbReference>
<evidence type="ECO:0000256" key="2">
    <source>
        <dbReference type="ARBA" id="ARBA00010059"/>
    </source>
</evidence>
<dbReference type="PANTHER" id="PTHR12694">
    <property type="entry name" value="TRANSCRIPTION INITIATION FACTOR IIA SUBUNIT 1"/>
    <property type="match status" value="1"/>
</dbReference>
<dbReference type="AlphaFoldDB" id="A0A8H3FAK3"/>
<proteinExistence type="inferred from homology"/>